<evidence type="ECO:0000256" key="7">
    <source>
        <dbReference type="PROSITE-ProRule" id="PRU01360"/>
    </source>
</evidence>
<feature type="chain" id="PRO_5012635479" evidence="8">
    <location>
        <begin position="33"/>
        <end position="1058"/>
    </location>
</feature>
<organism evidence="10 11">
    <name type="scientific">Wenyingzhuangia marina</name>
    <dbReference type="NCBI Taxonomy" id="1195760"/>
    <lineage>
        <taxon>Bacteria</taxon>
        <taxon>Pseudomonadati</taxon>
        <taxon>Bacteroidota</taxon>
        <taxon>Flavobacteriia</taxon>
        <taxon>Flavobacteriales</taxon>
        <taxon>Flavobacteriaceae</taxon>
        <taxon>Wenyingzhuangia</taxon>
    </lineage>
</organism>
<keyword evidence="6 7" id="KW-0998">Cell outer membrane</keyword>
<evidence type="ECO:0000313" key="10">
    <source>
        <dbReference type="EMBL" id="SHH31948.1"/>
    </source>
</evidence>
<gene>
    <name evidence="10" type="ORF">SAMN05444281_0064</name>
</gene>
<feature type="signal peptide" evidence="8">
    <location>
        <begin position="1"/>
        <end position="32"/>
    </location>
</feature>
<evidence type="ECO:0000256" key="3">
    <source>
        <dbReference type="ARBA" id="ARBA00022452"/>
    </source>
</evidence>
<evidence type="ECO:0000256" key="2">
    <source>
        <dbReference type="ARBA" id="ARBA00022448"/>
    </source>
</evidence>
<keyword evidence="3 7" id="KW-1134">Transmembrane beta strand</keyword>
<evidence type="ECO:0000313" key="11">
    <source>
        <dbReference type="Proteomes" id="UP000184109"/>
    </source>
</evidence>
<evidence type="ECO:0000256" key="8">
    <source>
        <dbReference type="SAM" id="SignalP"/>
    </source>
</evidence>
<evidence type="ECO:0000256" key="5">
    <source>
        <dbReference type="ARBA" id="ARBA00023136"/>
    </source>
</evidence>
<dbReference type="Pfam" id="PF13715">
    <property type="entry name" value="CarbopepD_reg_2"/>
    <property type="match status" value="1"/>
</dbReference>
<evidence type="ECO:0000259" key="9">
    <source>
        <dbReference type="Pfam" id="PF07715"/>
    </source>
</evidence>
<dbReference type="OrthoDB" id="830178at2"/>
<name>A0A1M5S0U7_9FLAO</name>
<protein>
    <submittedName>
        <fullName evidence="10">TonB-linked outer membrane protein, SusC/RagA family</fullName>
    </submittedName>
</protein>
<dbReference type="InterPro" id="IPR012910">
    <property type="entry name" value="Plug_dom"/>
</dbReference>
<dbReference type="SUPFAM" id="SSF49464">
    <property type="entry name" value="Carboxypeptidase regulatory domain-like"/>
    <property type="match status" value="1"/>
</dbReference>
<accession>A0A1M5S0U7</accession>
<dbReference type="InterPro" id="IPR008969">
    <property type="entry name" value="CarboxyPept-like_regulatory"/>
</dbReference>
<dbReference type="NCBIfam" id="TIGR04056">
    <property type="entry name" value="OMP_RagA_SusC"/>
    <property type="match status" value="1"/>
</dbReference>
<dbReference type="EMBL" id="FQXQ01000001">
    <property type="protein sequence ID" value="SHH31948.1"/>
    <property type="molecule type" value="Genomic_DNA"/>
</dbReference>
<evidence type="ECO:0000256" key="1">
    <source>
        <dbReference type="ARBA" id="ARBA00004571"/>
    </source>
</evidence>
<keyword evidence="11" id="KW-1185">Reference proteome</keyword>
<comment type="subcellular location">
    <subcellularLocation>
        <location evidence="1 7">Cell outer membrane</location>
        <topology evidence="1 7">Multi-pass membrane protein</topology>
    </subcellularLocation>
</comment>
<dbReference type="STRING" id="1195760.SAMN05444281_0064"/>
<dbReference type="SUPFAM" id="SSF56935">
    <property type="entry name" value="Porins"/>
    <property type="match status" value="1"/>
</dbReference>
<keyword evidence="2 7" id="KW-0813">Transport</keyword>
<dbReference type="PROSITE" id="PS52016">
    <property type="entry name" value="TONB_DEPENDENT_REC_3"/>
    <property type="match status" value="1"/>
</dbReference>
<dbReference type="Gene3D" id="2.40.170.20">
    <property type="entry name" value="TonB-dependent receptor, beta-barrel domain"/>
    <property type="match status" value="1"/>
</dbReference>
<feature type="domain" description="TonB-dependent receptor plug" evidence="9">
    <location>
        <begin position="146"/>
        <end position="261"/>
    </location>
</feature>
<dbReference type="Gene3D" id="2.170.130.10">
    <property type="entry name" value="TonB-dependent receptor, plug domain"/>
    <property type="match status" value="1"/>
</dbReference>
<evidence type="ECO:0000256" key="4">
    <source>
        <dbReference type="ARBA" id="ARBA00022692"/>
    </source>
</evidence>
<dbReference type="GO" id="GO:0009279">
    <property type="term" value="C:cell outer membrane"/>
    <property type="evidence" value="ECO:0007669"/>
    <property type="project" value="UniProtKB-SubCell"/>
</dbReference>
<keyword evidence="5 7" id="KW-0472">Membrane</keyword>
<reference evidence="11" key="1">
    <citation type="submission" date="2016-11" db="EMBL/GenBank/DDBJ databases">
        <authorList>
            <person name="Varghese N."/>
            <person name="Submissions S."/>
        </authorList>
    </citation>
    <scope>NUCLEOTIDE SEQUENCE [LARGE SCALE GENOMIC DNA]</scope>
    <source>
        <strain evidence="11">DSM 100572</strain>
    </source>
</reference>
<dbReference type="InterPro" id="IPR036942">
    <property type="entry name" value="Beta-barrel_TonB_sf"/>
</dbReference>
<dbReference type="Proteomes" id="UP000184109">
    <property type="component" value="Unassembled WGS sequence"/>
</dbReference>
<keyword evidence="4 7" id="KW-0812">Transmembrane</keyword>
<sequence>MSYKLTIMLKIFKLTSLACALFFGGINTNLYAQVDNNTVNSETKNGTLIKGLVKDAATGNGLAGISISVENFSSAISNEDGTFTIKVPNLNSLLSVKGEGYQAKVYPVNSRNEGLEISLYEENYSQNFQEANTPGKKVLQYENIQSATVVDFEKDQWGITTNQSVENFIQGRVAGLNSVGNSGVPGAGSYLTIRGFNSLYATNKPLIIIDGMIYEDDDYGSGIIQNNTSSPLTMLDVKDIEDVTVIKDGSSLYGTKGANGVILITTTRATESTTKIDFAIQGGVNQAPSILPVMDSNAYRTYMSQLVATRGDSQQQISQLPWMNDDPQSLSYYRYHNNTNWQDQVFKSTENTSYFLKIKGGDNIAKYGLSVGYLKNQGITQGTDLSRYNTRLNADLRLTEKLSILSNISFAYNEETQNHQGQAYKLSPMYLALTKSPLIGIYEYDENGKESPNLTDTDIFDSGNPNAINKYGYAFNKNYRFYGNLDAKYKISNSLTANILLGMTYSKEREKFFVPNFGTANVILPTAIGTNRSGSEVQEYKSSYTDIYLNFKETLGGVNNIHLRAGFRSQINKSENDLGLGYNSATDDFTTIGAGDNSLRVIGGGIGEWNWYNLYGVFNYNIANKYYFTLNSSIDKSSRFGNNTNSSLLGTIGAGWLISSENFMKDMSTINLLKIRSSYGLSGNDDIGNYTSQELYVSQNLLGVQGLVLSNIGNPDLKWEQVRKFNVGLDMSLFNERVNASLDFYENKTTDMITYQSTNTITGLDYIVANGGSMKTNGYELSLNTRLIQSKDIKFDVGLNLARYKNKVLSLPGDNILNEFGGATYITAEGQDANLFYGLKANGVYSSTSEASGAGLSRRTADGTLIPFGGGDVIFEDLNGDKIIDDKDRRVIGNPNPDLTGSVSANFTYKRITVSGLLNFSLGNDIYNSVRNNLEKMSGYENQSLAVQNRWMAEGQETSIPKATWGDPLGNSEFSSRWIEDGSYLRLKTVMVSYDFNVKSSLLRYLKLYASANNLFTITDYLGFDPEFSATSSIYGQGTDVGLMPQFRTVQLGLRIGL</sequence>
<dbReference type="Pfam" id="PF07715">
    <property type="entry name" value="Plug"/>
    <property type="match status" value="1"/>
</dbReference>
<dbReference type="InterPro" id="IPR037066">
    <property type="entry name" value="Plug_dom_sf"/>
</dbReference>
<dbReference type="AlphaFoldDB" id="A0A1M5S0U7"/>
<evidence type="ECO:0000256" key="6">
    <source>
        <dbReference type="ARBA" id="ARBA00023237"/>
    </source>
</evidence>
<comment type="similarity">
    <text evidence="7">Belongs to the TonB-dependent receptor family.</text>
</comment>
<dbReference type="Gene3D" id="2.60.40.1120">
    <property type="entry name" value="Carboxypeptidase-like, regulatory domain"/>
    <property type="match status" value="1"/>
</dbReference>
<proteinExistence type="inferred from homology"/>
<dbReference type="InterPro" id="IPR039426">
    <property type="entry name" value="TonB-dep_rcpt-like"/>
</dbReference>
<keyword evidence="8" id="KW-0732">Signal</keyword>
<dbReference type="InterPro" id="IPR023996">
    <property type="entry name" value="TonB-dep_OMP_SusC/RagA"/>
</dbReference>